<dbReference type="Proteomes" id="UP000541033">
    <property type="component" value="Unassembled WGS sequence"/>
</dbReference>
<sequence>MTEPIRTLVVDDDFRVAGLHRDIVADRPGFLALKPALSVAEAQASIRSERPDLLLVDVHLPDGDGIELVRAYDIDAFVISAAGDAPTVRRALRAGALAMLLKPFEPRILAERLDRFSRYRNLVAGPAPIVQDELDRALAILNGSNDPVTLSRSATEKLILDALNTDEASATEIAERTGISRATAQRHLAALAARSMVEVRLRYGATGRPEHRYTAATTTA</sequence>
<dbReference type="EMBL" id="JAAMOX010000002">
    <property type="protein sequence ID" value="NIH54546.1"/>
    <property type="molecule type" value="Genomic_DNA"/>
</dbReference>
<organism evidence="12 13">
    <name type="scientific">Lysinibacter cavernae</name>
    <dbReference type="NCBI Taxonomy" id="1640652"/>
    <lineage>
        <taxon>Bacteria</taxon>
        <taxon>Bacillati</taxon>
        <taxon>Actinomycetota</taxon>
        <taxon>Actinomycetes</taxon>
        <taxon>Micrococcales</taxon>
        <taxon>Microbacteriaceae</taxon>
        <taxon>Lysinibacter</taxon>
    </lineage>
</organism>
<dbReference type="CDD" id="cd00090">
    <property type="entry name" value="HTH_ARSR"/>
    <property type="match status" value="1"/>
</dbReference>
<evidence type="ECO:0000256" key="3">
    <source>
        <dbReference type="ARBA" id="ARBA00022553"/>
    </source>
</evidence>
<keyword evidence="8 9" id="KW-0804">Transcription</keyword>
<proteinExistence type="predicted"/>
<dbReference type="GO" id="GO:0003677">
    <property type="term" value="F:DNA binding"/>
    <property type="evidence" value="ECO:0007669"/>
    <property type="project" value="UniProtKB-KW"/>
</dbReference>
<reference evidence="12 13" key="1">
    <citation type="submission" date="2020-02" db="EMBL/GenBank/DDBJ databases">
        <title>Sequencing the genomes of 1000 actinobacteria strains.</title>
        <authorList>
            <person name="Klenk H.-P."/>
        </authorList>
    </citation>
    <scope>NUCLEOTIDE SEQUENCE [LARGE SCALE GENOMIC DNA]</scope>
    <source>
        <strain evidence="12 13">DSM 27960</strain>
    </source>
</reference>
<dbReference type="RefSeq" id="WP_167150949.1">
    <property type="nucleotide sequence ID" value="NZ_JAAMOX010000002.1"/>
</dbReference>
<keyword evidence="4 9" id="KW-0902">Two-component regulatory system</keyword>
<dbReference type="GO" id="GO:0003700">
    <property type="term" value="F:DNA-binding transcription factor activity"/>
    <property type="evidence" value="ECO:0007669"/>
    <property type="project" value="InterPro"/>
</dbReference>
<keyword evidence="7 9" id="KW-0010">Activator</keyword>
<evidence type="ECO:0000256" key="1">
    <source>
        <dbReference type="ARBA" id="ARBA00004496"/>
    </source>
</evidence>
<keyword evidence="6 9" id="KW-0238">DNA-binding</keyword>
<dbReference type="GO" id="GO:0000156">
    <property type="term" value="F:phosphorelay response regulator activity"/>
    <property type="evidence" value="ECO:0007669"/>
    <property type="project" value="TreeGrafter"/>
</dbReference>
<dbReference type="Pfam" id="PF00072">
    <property type="entry name" value="Response_reg"/>
    <property type="match status" value="1"/>
</dbReference>
<keyword evidence="2 9" id="KW-0963">Cytoplasm</keyword>
<dbReference type="InterPro" id="IPR057527">
    <property type="entry name" value="HVO_A0261-like_N"/>
</dbReference>
<dbReference type="InterPro" id="IPR051271">
    <property type="entry name" value="2C-system_Tx_regulators"/>
</dbReference>
<dbReference type="AlphaFoldDB" id="A0A7X5TTE4"/>
<dbReference type="Pfam" id="PF25213">
    <property type="entry name" value="HVO_A0261_N"/>
    <property type="match status" value="1"/>
</dbReference>
<dbReference type="SMART" id="SM00448">
    <property type="entry name" value="REC"/>
    <property type="match status" value="1"/>
</dbReference>
<dbReference type="PANTHER" id="PTHR45526:SF1">
    <property type="entry name" value="TRANSCRIPTIONAL REGULATORY PROTEIN DCUR-RELATED"/>
    <property type="match status" value="1"/>
</dbReference>
<dbReference type="PIRSF" id="PIRSF006171">
    <property type="entry name" value="RR_citrat_malat"/>
    <property type="match status" value="1"/>
</dbReference>
<dbReference type="InterPro" id="IPR011006">
    <property type="entry name" value="CheY-like_superfamily"/>
</dbReference>
<dbReference type="InterPro" id="IPR024187">
    <property type="entry name" value="Sig_transdc_resp-reg_cit/mal"/>
</dbReference>
<dbReference type="Gene3D" id="3.40.50.2300">
    <property type="match status" value="1"/>
</dbReference>
<gene>
    <name evidence="12" type="ORF">FHX76_002442</name>
</gene>
<dbReference type="PROSITE" id="PS50110">
    <property type="entry name" value="RESPONSE_REGULATORY"/>
    <property type="match status" value="1"/>
</dbReference>
<accession>A0A7X5TTE4</accession>
<keyword evidence="13" id="KW-1185">Reference proteome</keyword>
<evidence type="ECO:0000256" key="6">
    <source>
        <dbReference type="ARBA" id="ARBA00023125"/>
    </source>
</evidence>
<dbReference type="SUPFAM" id="SSF46785">
    <property type="entry name" value="Winged helix' DNA-binding domain"/>
    <property type="match status" value="1"/>
</dbReference>
<feature type="domain" description="Response regulatory" evidence="11">
    <location>
        <begin position="6"/>
        <end position="117"/>
    </location>
</feature>
<name>A0A7X5TTE4_9MICO</name>
<evidence type="ECO:0000256" key="5">
    <source>
        <dbReference type="ARBA" id="ARBA00023015"/>
    </source>
</evidence>
<dbReference type="InterPro" id="IPR036388">
    <property type="entry name" value="WH-like_DNA-bd_sf"/>
</dbReference>
<dbReference type="GO" id="GO:0005737">
    <property type="term" value="C:cytoplasm"/>
    <property type="evidence" value="ECO:0007669"/>
    <property type="project" value="UniProtKB-SubCell"/>
</dbReference>
<keyword evidence="5 9" id="KW-0805">Transcription regulation</keyword>
<comment type="caution">
    <text evidence="12">The sequence shown here is derived from an EMBL/GenBank/DDBJ whole genome shotgun (WGS) entry which is preliminary data.</text>
</comment>
<dbReference type="InterPro" id="IPR001789">
    <property type="entry name" value="Sig_transdc_resp-reg_receiver"/>
</dbReference>
<dbReference type="SUPFAM" id="SSF52172">
    <property type="entry name" value="CheY-like"/>
    <property type="match status" value="1"/>
</dbReference>
<evidence type="ECO:0000256" key="7">
    <source>
        <dbReference type="ARBA" id="ARBA00023159"/>
    </source>
</evidence>
<protein>
    <recommendedName>
        <fullName evidence="9">Transcriptional regulatory protein</fullName>
    </recommendedName>
</protein>
<dbReference type="InterPro" id="IPR011991">
    <property type="entry name" value="ArsR-like_HTH"/>
</dbReference>
<evidence type="ECO:0000256" key="2">
    <source>
        <dbReference type="ARBA" id="ARBA00022490"/>
    </source>
</evidence>
<dbReference type="PANTHER" id="PTHR45526">
    <property type="entry name" value="TRANSCRIPTIONAL REGULATORY PROTEIN DPIA"/>
    <property type="match status" value="1"/>
</dbReference>
<dbReference type="Gene3D" id="1.10.10.10">
    <property type="entry name" value="Winged helix-like DNA-binding domain superfamily/Winged helix DNA-binding domain"/>
    <property type="match status" value="1"/>
</dbReference>
<evidence type="ECO:0000259" key="11">
    <source>
        <dbReference type="PROSITE" id="PS50110"/>
    </source>
</evidence>
<evidence type="ECO:0000256" key="4">
    <source>
        <dbReference type="ARBA" id="ARBA00023012"/>
    </source>
</evidence>
<evidence type="ECO:0000313" key="12">
    <source>
        <dbReference type="EMBL" id="NIH54546.1"/>
    </source>
</evidence>
<evidence type="ECO:0000256" key="8">
    <source>
        <dbReference type="ARBA" id="ARBA00023163"/>
    </source>
</evidence>
<evidence type="ECO:0000256" key="10">
    <source>
        <dbReference type="PROSITE-ProRule" id="PRU00169"/>
    </source>
</evidence>
<keyword evidence="3 10" id="KW-0597">Phosphoprotein</keyword>
<evidence type="ECO:0000313" key="13">
    <source>
        <dbReference type="Proteomes" id="UP000541033"/>
    </source>
</evidence>
<evidence type="ECO:0000256" key="9">
    <source>
        <dbReference type="PIRNR" id="PIRNR006171"/>
    </source>
</evidence>
<feature type="modified residue" description="4-aspartylphosphate" evidence="10">
    <location>
        <position position="57"/>
    </location>
</feature>
<comment type="subcellular location">
    <subcellularLocation>
        <location evidence="1 9">Cytoplasm</location>
    </subcellularLocation>
</comment>
<dbReference type="InterPro" id="IPR036390">
    <property type="entry name" value="WH_DNA-bd_sf"/>
</dbReference>